<feature type="region of interest" description="Disordered" evidence="15">
    <location>
        <begin position="1"/>
        <end position="107"/>
    </location>
</feature>
<dbReference type="SFLD" id="SFLDS00003">
    <property type="entry name" value="Haloacid_Dehalogenase"/>
    <property type="match status" value="1"/>
</dbReference>
<name>A0ABP0AZ14_9PEZI</name>
<keyword evidence="20" id="KW-1185">Reference proteome</keyword>
<feature type="transmembrane region" description="Helical" evidence="14">
    <location>
        <begin position="467"/>
        <end position="488"/>
    </location>
</feature>
<dbReference type="NCBIfam" id="TIGR01494">
    <property type="entry name" value="ATPase_P-type"/>
    <property type="match status" value="1"/>
</dbReference>
<keyword evidence="5" id="KW-0479">Metal-binding</keyword>
<comment type="function">
    <text evidence="14">Catalyzes the hydrolysis of ATP coupled with the transport of calcium.</text>
</comment>
<dbReference type="InterPro" id="IPR006068">
    <property type="entry name" value="ATPase_P-typ_cation-transptr_C"/>
</dbReference>
<dbReference type="SFLD" id="SFLDF00027">
    <property type="entry name" value="p-type_atpase"/>
    <property type="match status" value="1"/>
</dbReference>
<comment type="catalytic activity">
    <reaction evidence="14">
        <text>Ca(2+)(in) + ATP + H2O = Ca(2+)(out) + ADP + phosphate + H(+)</text>
        <dbReference type="Rhea" id="RHEA:18105"/>
        <dbReference type="ChEBI" id="CHEBI:15377"/>
        <dbReference type="ChEBI" id="CHEBI:15378"/>
        <dbReference type="ChEBI" id="CHEBI:29108"/>
        <dbReference type="ChEBI" id="CHEBI:30616"/>
        <dbReference type="ChEBI" id="CHEBI:43474"/>
        <dbReference type="ChEBI" id="CHEBI:456216"/>
        <dbReference type="EC" id="7.2.2.10"/>
    </reaction>
</comment>
<dbReference type="Gene3D" id="2.70.150.10">
    <property type="entry name" value="Calcium-transporting ATPase, cytoplasmic transduction domain A"/>
    <property type="match status" value="1"/>
</dbReference>
<keyword evidence="6 14" id="KW-0547">Nucleotide-binding</keyword>
<feature type="transmembrane region" description="Helical" evidence="14">
    <location>
        <begin position="295"/>
        <end position="315"/>
    </location>
</feature>
<feature type="domain" description="Cation-transporting P-type ATPase N-terminal" evidence="18">
    <location>
        <begin position="231"/>
        <end position="273"/>
    </location>
</feature>
<keyword evidence="9" id="KW-0460">Magnesium</keyword>
<evidence type="ECO:0000256" key="8">
    <source>
        <dbReference type="ARBA" id="ARBA00022840"/>
    </source>
</evidence>
<comment type="caution">
    <text evidence="14">Lacks conserved residue(s) required for the propagation of feature annotation.</text>
</comment>
<evidence type="ECO:0000313" key="20">
    <source>
        <dbReference type="Proteomes" id="UP001642482"/>
    </source>
</evidence>
<dbReference type="InterPro" id="IPR023214">
    <property type="entry name" value="HAD_sf"/>
</dbReference>
<keyword evidence="4 14" id="KW-0812">Transmembrane</keyword>
<dbReference type="SUPFAM" id="SSF56784">
    <property type="entry name" value="HAD-like"/>
    <property type="match status" value="1"/>
</dbReference>
<keyword evidence="3 14" id="KW-0109">Calcium transport</keyword>
<evidence type="ECO:0000313" key="19">
    <source>
        <dbReference type="EMBL" id="CAK7212509.1"/>
    </source>
</evidence>
<keyword evidence="2 14" id="KW-0813">Transport</keyword>
<dbReference type="InterPro" id="IPR004014">
    <property type="entry name" value="ATPase_P-typ_cation-transptr_N"/>
</dbReference>
<evidence type="ECO:0000256" key="9">
    <source>
        <dbReference type="ARBA" id="ARBA00022842"/>
    </source>
</evidence>
<keyword evidence="10" id="KW-1278">Translocase</keyword>
<dbReference type="InterPro" id="IPR023299">
    <property type="entry name" value="ATPase_P-typ_cyto_dom_N"/>
</dbReference>
<comment type="caution">
    <text evidence="19">The sequence shown here is derived from an EMBL/GenBank/DDBJ whole genome shotgun (WGS) entry which is preliminary data.</text>
</comment>
<feature type="domain" description="P-type ATPase A" evidence="16">
    <location>
        <begin position="332"/>
        <end position="443"/>
    </location>
</feature>
<dbReference type="SUPFAM" id="SSF81665">
    <property type="entry name" value="Calcium ATPase, transmembrane domain M"/>
    <property type="match status" value="1"/>
</dbReference>
<evidence type="ECO:0000259" key="18">
    <source>
        <dbReference type="Pfam" id="PF00690"/>
    </source>
</evidence>
<feature type="transmembrane region" description="Helical" evidence="14">
    <location>
        <begin position="1089"/>
        <end position="1110"/>
    </location>
</feature>
<feature type="transmembrane region" description="Helical" evidence="14">
    <location>
        <begin position="1010"/>
        <end position="1032"/>
    </location>
</feature>
<keyword evidence="8 14" id="KW-0067">ATP-binding</keyword>
<evidence type="ECO:0000259" key="16">
    <source>
        <dbReference type="Pfam" id="PF00122"/>
    </source>
</evidence>
<dbReference type="PANTHER" id="PTHR24093">
    <property type="entry name" value="CATION TRANSPORTING ATPASE"/>
    <property type="match status" value="1"/>
</dbReference>
<feature type="domain" description="Cation-transporting P-type ATPase C-terminal" evidence="17">
    <location>
        <begin position="967"/>
        <end position="1141"/>
    </location>
</feature>
<dbReference type="PRINTS" id="PR00121">
    <property type="entry name" value="NAKATPASE"/>
</dbReference>
<dbReference type="SUPFAM" id="SSF81653">
    <property type="entry name" value="Calcium ATPase, transduction domain A"/>
    <property type="match status" value="1"/>
</dbReference>
<keyword evidence="13 14" id="KW-0472">Membrane</keyword>
<dbReference type="PROSITE" id="PS00154">
    <property type="entry name" value="ATPASE_E1_E2"/>
    <property type="match status" value="1"/>
</dbReference>
<keyword evidence="7 14" id="KW-0106">Calcium</keyword>
<evidence type="ECO:0000256" key="5">
    <source>
        <dbReference type="ARBA" id="ARBA00022723"/>
    </source>
</evidence>
<keyword evidence="12 14" id="KW-0406">Ion transport</keyword>
<dbReference type="Gene3D" id="1.20.1110.10">
    <property type="entry name" value="Calcium-transporting ATPase, transmembrane domain"/>
    <property type="match status" value="1"/>
</dbReference>
<comment type="similarity">
    <text evidence="14">Belongs to the cation transport ATPase (P-type) (TC 3.A.3) family.</text>
</comment>
<dbReference type="Gene3D" id="3.40.50.1000">
    <property type="entry name" value="HAD superfamily/HAD-like"/>
    <property type="match status" value="1"/>
</dbReference>
<organism evidence="19 20">
    <name type="scientific">Sporothrix eucalyptigena</name>
    <dbReference type="NCBI Taxonomy" id="1812306"/>
    <lineage>
        <taxon>Eukaryota</taxon>
        <taxon>Fungi</taxon>
        <taxon>Dikarya</taxon>
        <taxon>Ascomycota</taxon>
        <taxon>Pezizomycotina</taxon>
        <taxon>Sordariomycetes</taxon>
        <taxon>Sordariomycetidae</taxon>
        <taxon>Ophiostomatales</taxon>
        <taxon>Ophiostomataceae</taxon>
        <taxon>Sporothrix</taxon>
    </lineage>
</organism>
<feature type="transmembrane region" description="Helical" evidence="14">
    <location>
        <begin position="503"/>
        <end position="536"/>
    </location>
</feature>
<evidence type="ECO:0000256" key="10">
    <source>
        <dbReference type="ARBA" id="ARBA00022967"/>
    </source>
</evidence>
<dbReference type="Pfam" id="PF00690">
    <property type="entry name" value="Cation_ATPase_N"/>
    <property type="match status" value="1"/>
</dbReference>
<evidence type="ECO:0000259" key="17">
    <source>
        <dbReference type="Pfam" id="PF00689"/>
    </source>
</evidence>
<protein>
    <recommendedName>
        <fullName evidence="14">Calcium-transporting ATPase</fullName>
        <ecNumber evidence="14">7.2.2.10</ecNumber>
    </recommendedName>
</protein>
<dbReference type="InterPro" id="IPR023298">
    <property type="entry name" value="ATPase_P-typ_TM_dom_sf"/>
</dbReference>
<evidence type="ECO:0000256" key="15">
    <source>
        <dbReference type="SAM" id="MobiDB-lite"/>
    </source>
</evidence>
<sequence length="1269" mass="137091">MTRRPRAPTITVDPGVEENFDAPSQAASARRRSLPGPYNARGPAPSQDSLDPVTARGRSPARPGFRDRRDISPNTFLDIPRPLPATQAPSRAQAANPRSGSRSPVSAAGSSFGTLSICSTQVTPVSSRATSLGCANPQPAPGAWHGVRQSLSLCENPFSVSPVALVDTLASKNLHNLHDFGGQEGLAKGLLTDLAAGLSVDETWPFAAEQHGAVEAHDAPQAVHGAVPSFAARKAVFGTNRLPDQKMRGVLQLMLIALSDKVLILLSVVAAISLALGLYQSIVLPHAPGQPRVEWIDGVTIIAAVLIVVVAGAVNDYQKERQFAKLNKTKEDRKVRAIRSGMLLEISIFDVLAGDLLRLEPGDLVPADGILVSGHGVRADESSITGESEQIEKMATEEALAKLAAGQDPEYLDPFIFSGSKILEGIGTCLVTGVGVNSTYGRLRMSLGERTEATPLQQQLGRVADRIAMAGVAAAVLLFLVLATKFLIQLPGSHASPLENAQIFLRIFVVSIAIVVIAVPEGLPLAVTLALAIAVIRMLKDNNLVRILAACETMGNATTVCCDKTGTLTMNRMAVTAGRVGLNSHFSDGNGDAMSTEEFVASLSHDMRDMLVESIAINSTAFEGNEDGKFAYIGSKMEAAILEFAKDHLGMRPLQIERANADAVDIYPFSSERKYMACVVKMANGSYRMYVKGAPEVLLERSDRVIRTVSDVRAVEVLTDENRGLLLGTINRYATRSLRTLGFAYKDFVLWPPPEINQADDLSEESFRQMVCHLTFLGIFGIRDPLRPGVREAVSLCQHAGVFVRMVTGDNVGTAQAVAKECGILTESGITLQGPEFRELPHAELVEMLPRLQLLARSTPEDKKMLVQLLKEQGEIVAVTGDGTNDGPALRAAHVGFSMGISGTEVAREASSIVLMNDNFSSIVKAIEWGRSVNDVIKKFLCFQLTANITAVTLTFITAVSSETEESVLTPVQLLWVNLIMDTFAALALATDPATPEVLDRKPEGLTAPLISFSGWKMIIGQAMYQLIAILVLHFAGNEIMGFTRPEQKETLETLVFNSYVWMQLFNLYNNRRLDNKLNVFSGALSNPFFVGVNVVIILGQVLIIFFGGSALSTTRLNATEWAVSLSIGFVTIPVGAVIRLMPDRPLRKCFALEPKKDHFDEFPNLQISHDGSHWFRALHNVRCELMSIRQPRSSRLEYLRDKILAHGKKVVFGQRDEESLIGETSPLLRSCSSGTPSRRSSTCAPAAVMAGFVAGSVAGWPRADPEAT</sequence>
<dbReference type="NCBIfam" id="TIGR01517">
    <property type="entry name" value="ATPase-IIB_Ca"/>
    <property type="match status" value="1"/>
</dbReference>
<dbReference type="InterPro" id="IPR008250">
    <property type="entry name" value="ATPase_P-typ_transduc_dom_A_sf"/>
</dbReference>
<evidence type="ECO:0000256" key="1">
    <source>
        <dbReference type="ARBA" id="ARBA00004127"/>
    </source>
</evidence>
<evidence type="ECO:0000256" key="6">
    <source>
        <dbReference type="ARBA" id="ARBA00022741"/>
    </source>
</evidence>
<dbReference type="InterPro" id="IPR036412">
    <property type="entry name" value="HAD-like_sf"/>
</dbReference>
<evidence type="ECO:0000256" key="12">
    <source>
        <dbReference type="ARBA" id="ARBA00023065"/>
    </source>
</evidence>
<evidence type="ECO:0000256" key="11">
    <source>
        <dbReference type="ARBA" id="ARBA00022989"/>
    </source>
</evidence>
<accession>A0ABP0AZ14</accession>
<dbReference type="SUPFAM" id="SSF81660">
    <property type="entry name" value="Metal cation-transporting ATPase, ATP-binding domain N"/>
    <property type="match status" value="1"/>
</dbReference>
<dbReference type="Pfam" id="PF00689">
    <property type="entry name" value="Cation_ATPase_C"/>
    <property type="match status" value="1"/>
</dbReference>
<dbReference type="EMBL" id="CAWUHD010000009">
    <property type="protein sequence ID" value="CAK7212509.1"/>
    <property type="molecule type" value="Genomic_DNA"/>
</dbReference>
<gene>
    <name evidence="19" type="primary">PMC1_2</name>
    <name evidence="19" type="ORF">SEUCBS140593_001527</name>
</gene>
<dbReference type="Pfam" id="PF00122">
    <property type="entry name" value="E1-E2_ATPase"/>
    <property type="match status" value="1"/>
</dbReference>
<feature type="transmembrane region" description="Helical" evidence="14">
    <location>
        <begin position="1122"/>
        <end position="1142"/>
    </location>
</feature>
<evidence type="ECO:0000256" key="4">
    <source>
        <dbReference type="ARBA" id="ARBA00022692"/>
    </source>
</evidence>
<feature type="transmembrane region" description="Helical" evidence="14">
    <location>
        <begin position="940"/>
        <end position="960"/>
    </location>
</feature>
<evidence type="ECO:0000256" key="7">
    <source>
        <dbReference type="ARBA" id="ARBA00022837"/>
    </source>
</evidence>
<comment type="subcellular location">
    <subcellularLocation>
        <location evidence="1">Endomembrane system</location>
        <topology evidence="1">Multi-pass membrane protein</topology>
    </subcellularLocation>
    <subcellularLocation>
        <location evidence="14">Membrane</location>
        <topology evidence="14">Multi-pass membrane protein</topology>
    </subcellularLocation>
</comment>
<dbReference type="Gene3D" id="3.40.1110.10">
    <property type="entry name" value="Calcium-transporting ATPase, cytoplasmic domain N"/>
    <property type="match status" value="1"/>
</dbReference>
<dbReference type="InterPro" id="IPR018303">
    <property type="entry name" value="ATPase_P-typ_P_site"/>
</dbReference>
<dbReference type="InterPro" id="IPR001757">
    <property type="entry name" value="P_typ_ATPase"/>
</dbReference>
<evidence type="ECO:0000256" key="14">
    <source>
        <dbReference type="RuleBase" id="RU361146"/>
    </source>
</evidence>
<proteinExistence type="inferred from homology"/>
<keyword evidence="11 14" id="KW-1133">Transmembrane helix</keyword>
<evidence type="ECO:0000256" key="3">
    <source>
        <dbReference type="ARBA" id="ARBA00022568"/>
    </source>
</evidence>
<dbReference type="PRINTS" id="PR00119">
    <property type="entry name" value="CATATPASE"/>
</dbReference>
<dbReference type="InterPro" id="IPR044492">
    <property type="entry name" value="P_typ_ATPase_HD_dom"/>
</dbReference>
<dbReference type="Proteomes" id="UP001642482">
    <property type="component" value="Unassembled WGS sequence"/>
</dbReference>
<dbReference type="PANTHER" id="PTHR24093:SF369">
    <property type="entry name" value="CALCIUM-TRANSPORTING ATPASE"/>
    <property type="match status" value="1"/>
</dbReference>
<feature type="transmembrane region" description="Helical" evidence="14">
    <location>
        <begin position="262"/>
        <end position="283"/>
    </location>
</feature>
<dbReference type="InterPro" id="IPR059000">
    <property type="entry name" value="ATPase_P-type_domA"/>
</dbReference>
<feature type="compositionally biased region" description="Polar residues" evidence="15">
    <location>
        <begin position="96"/>
        <end position="107"/>
    </location>
</feature>
<evidence type="ECO:0000256" key="2">
    <source>
        <dbReference type="ARBA" id="ARBA00022448"/>
    </source>
</evidence>
<dbReference type="InterPro" id="IPR006408">
    <property type="entry name" value="P-type_ATPase_IIB"/>
</dbReference>
<dbReference type="SFLD" id="SFLDG00002">
    <property type="entry name" value="C1.7:_P-type_atpase_like"/>
    <property type="match status" value="1"/>
</dbReference>
<dbReference type="CDD" id="cd02081">
    <property type="entry name" value="P-type_ATPase_Ca_PMCA-like"/>
    <property type="match status" value="1"/>
</dbReference>
<evidence type="ECO:0000256" key="13">
    <source>
        <dbReference type="ARBA" id="ARBA00023136"/>
    </source>
</evidence>
<dbReference type="EC" id="7.2.2.10" evidence="14"/>
<reference evidence="19 20" key="1">
    <citation type="submission" date="2024-01" db="EMBL/GenBank/DDBJ databases">
        <authorList>
            <person name="Allen C."/>
            <person name="Tagirdzhanova G."/>
        </authorList>
    </citation>
    <scope>NUCLEOTIDE SEQUENCE [LARGE SCALE GENOMIC DNA]</scope>
</reference>
<dbReference type="Pfam" id="PF13246">
    <property type="entry name" value="Cation_ATPase"/>
    <property type="match status" value="1"/>
</dbReference>